<proteinExistence type="predicted"/>
<reference evidence="1 2" key="1">
    <citation type="submission" date="2016-09" db="EMBL/GenBank/DDBJ databases">
        <title>The draft genome of Dichanthelium oligosanthes: A C3 panicoid grass species.</title>
        <authorList>
            <person name="Studer A.J."/>
            <person name="Schnable J.C."/>
            <person name="Brutnell T.P."/>
        </authorList>
    </citation>
    <scope>NUCLEOTIDE SEQUENCE [LARGE SCALE GENOMIC DNA]</scope>
    <source>
        <strain evidence="2">cv. Kellogg 1175</strain>
        <tissue evidence="1">Leaf</tissue>
    </source>
</reference>
<gene>
    <name evidence="1" type="ORF">BAE44_0017355</name>
</gene>
<sequence length="31" mass="3648">MGFPIIGETFRFFGPSPSLDIPTFYKERLQR</sequence>
<dbReference type="Proteomes" id="UP000095767">
    <property type="component" value="Unassembled WGS sequence"/>
</dbReference>
<evidence type="ECO:0000313" key="1">
    <source>
        <dbReference type="EMBL" id="OEL21624.1"/>
    </source>
</evidence>
<evidence type="ECO:0000313" key="2">
    <source>
        <dbReference type="Proteomes" id="UP000095767"/>
    </source>
</evidence>
<protein>
    <submittedName>
        <fullName evidence="1">Uncharacterized protein</fullName>
    </submittedName>
</protein>
<dbReference type="OrthoDB" id="1372046at2759"/>
<keyword evidence="2" id="KW-1185">Reference proteome</keyword>
<organism evidence="1 2">
    <name type="scientific">Dichanthelium oligosanthes</name>
    <dbReference type="NCBI Taxonomy" id="888268"/>
    <lineage>
        <taxon>Eukaryota</taxon>
        <taxon>Viridiplantae</taxon>
        <taxon>Streptophyta</taxon>
        <taxon>Embryophyta</taxon>
        <taxon>Tracheophyta</taxon>
        <taxon>Spermatophyta</taxon>
        <taxon>Magnoliopsida</taxon>
        <taxon>Liliopsida</taxon>
        <taxon>Poales</taxon>
        <taxon>Poaceae</taxon>
        <taxon>PACMAD clade</taxon>
        <taxon>Panicoideae</taxon>
        <taxon>Panicodae</taxon>
        <taxon>Paniceae</taxon>
        <taxon>Dichantheliinae</taxon>
        <taxon>Dichanthelium</taxon>
    </lineage>
</organism>
<dbReference type="EMBL" id="LWDX02047511">
    <property type="protein sequence ID" value="OEL21624.1"/>
    <property type="molecule type" value="Genomic_DNA"/>
</dbReference>
<comment type="caution">
    <text evidence="1">The sequence shown here is derived from an EMBL/GenBank/DDBJ whole genome shotgun (WGS) entry which is preliminary data.</text>
</comment>
<accession>A0A1E5V9C4</accession>
<dbReference type="AlphaFoldDB" id="A0A1E5V9C4"/>
<name>A0A1E5V9C4_9POAL</name>